<gene>
    <name evidence="4" type="ORF">Q8F55_003949</name>
</gene>
<dbReference type="Proteomes" id="UP001565368">
    <property type="component" value="Unassembled WGS sequence"/>
</dbReference>
<reference evidence="4 5" key="1">
    <citation type="submission" date="2023-08" db="EMBL/GenBank/DDBJ databases">
        <title>Annotated Genome Sequence of Vanrija albida AlHP1.</title>
        <authorList>
            <person name="Herzog R."/>
        </authorList>
    </citation>
    <scope>NUCLEOTIDE SEQUENCE [LARGE SCALE GENOMIC DNA]</scope>
    <source>
        <strain evidence="4 5">AlHP1</strain>
    </source>
</reference>
<evidence type="ECO:0000259" key="3">
    <source>
        <dbReference type="Pfam" id="PF07910"/>
    </source>
</evidence>
<feature type="domain" description="UFSP1/2/DUB catalytic" evidence="3">
    <location>
        <begin position="211"/>
        <end position="376"/>
    </location>
</feature>
<feature type="compositionally biased region" description="Acidic residues" evidence="2">
    <location>
        <begin position="405"/>
        <end position="415"/>
    </location>
</feature>
<feature type="compositionally biased region" description="Polar residues" evidence="2">
    <location>
        <begin position="378"/>
        <end position="395"/>
    </location>
</feature>
<feature type="region of interest" description="Disordered" evidence="2">
    <location>
        <begin position="378"/>
        <end position="418"/>
    </location>
</feature>
<evidence type="ECO:0000256" key="1">
    <source>
        <dbReference type="ARBA" id="ARBA00022801"/>
    </source>
</evidence>
<evidence type="ECO:0000256" key="2">
    <source>
        <dbReference type="SAM" id="MobiDB-lite"/>
    </source>
</evidence>
<accession>A0ABR3Q5E3</accession>
<comment type="caution">
    <text evidence="4">The sequence shown here is derived from an EMBL/GenBank/DDBJ whole genome shotgun (WGS) entry which is preliminary data.</text>
</comment>
<evidence type="ECO:0000313" key="5">
    <source>
        <dbReference type="Proteomes" id="UP001565368"/>
    </source>
</evidence>
<organism evidence="4 5">
    <name type="scientific">Vanrija albida</name>
    <dbReference type="NCBI Taxonomy" id="181172"/>
    <lineage>
        <taxon>Eukaryota</taxon>
        <taxon>Fungi</taxon>
        <taxon>Dikarya</taxon>
        <taxon>Basidiomycota</taxon>
        <taxon>Agaricomycotina</taxon>
        <taxon>Tremellomycetes</taxon>
        <taxon>Trichosporonales</taxon>
        <taxon>Trichosporonaceae</taxon>
        <taxon>Vanrija</taxon>
    </lineage>
</organism>
<keyword evidence="5" id="KW-1185">Reference proteome</keyword>
<dbReference type="InterPro" id="IPR012462">
    <property type="entry name" value="UFSP1/2_DUB_cat"/>
</dbReference>
<keyword evidence="1" id="KW-0378">Hydrolase</keyword>
<protein>
    <recommendedName>
        <fullName evidence="3">UFSP1/2/DUB catalytic domain-containing protein</fullName>
    </recommendedName>
</protein>
<evidence type="ECO:0000313" key="4">
    <source>
        <dbReference type="EMBL" id="KAL1409950.1"/>
    </source>
</evidence>
<dbReference type="RefSeq" id="XP_069209894.1">
    <property type="nucleotide sequence ID" value="XM_069352476.1"/>
</dbReference>
<sequence>MPTCPVCEQIINADDTAFEHHVNAHFDGSGEHAEGNDAADGNFLLSPRGSSDDDVEFLEQRGPDSRCFVCGTDLFALGDDARNAHVNHCLDSGGVETPPQERISIDSDFYIEDPDTPNDISRRVGRGRGLDGLWNGSVMGALKPGRDRETKGDEWWDPTRGGVKNANIPSNFSPGLILVLRDMLLKEVSKRDIRSAVLASGGVHIKSSWTFDGTWGCGYRNAEMIISVLVSEPQYRDVFSTPGVRAIQSWIEEAWRDGYDPDGRFQLQDKLLGTRKWIGTSDDFDKPGVNSGSDEPAFKRLQRWVKNYFDGDDVGHPGSVRISTRLPVILQHSGHSRSIVGYEESAKGEINLLVFDPAKTVPKDVRTAGIEQVRQSRNGVAHSPTTVQTTLTSEPAATRAREGDEAAELSEDDEVGPGGWVRRRKMSLSKLKVGNGTLPSSLGVFRVNMNRFSSHTKYQVLAFTGGSLLTPDERLERQTPTSTIS</sequence>
<proteinExistence type="predicted"/>
<dbReference type="Pfam" id="PF07910">
    <property type="entry name" value="Peptidase_C78"/>
    <property type="match status" value="1"/>
</dbReference>
<dbReference type="GeneID" id="95984992"/>
<name>A0ABR3Q5E3_9TREE</name>
<dbReference type="EMBL" id="JBBXJM010000003">
    <property type="protein sequence ID" value="KAL1409950.1"/>
    <property type="molecule type" value="Genomic_DNA"/>
</dbReference>
<dbReference type="Gene3D" id="3.90.70.130">
    <property type="match status" value="1"/>
</dbReference>